<feature type="compositionally biased region" description="Basic and acidic residues" evidence="2">
    <location>
        <begin position="243"/>
        <end position="255"/>
    </location>
</feature>
<feature type="compositionally biased region" description="Basic and acidic residues" evidence="2">
    <location>
        <begin position="4129"/>
        <end position="4284"/>
    </location>
</feature>
<comment type="caution">
    <text evidence="3">The sequence shown here is derived from an EMBL/GenBank/DDBJ whole genome shotgun (WGS) entry which is preliminary data.</text>
</comment>
<feature type="coiled-coil region" evidence="1">
    <location>
        <begin position="2660"/>
        <end position="2853"/>
    </location>
</feature>
<evidence type="ECO:0000313" key="3">
    <source>
        <dbReference type="EMBL" id="GMH56552.1"/>
    </source>
</evidence>
<sequence>MLRKQLTEKEKLTEDLRIEAEERVLQKHEELMEKMREQELSHMDFIDGLKKEKEEAALDALRIQQEEHDAALKKNVAKAEAEKAKITAEKDKVKADSMMREFLISKTTTKEKNALKRLAEQAEEAALESKRNAEKTKEEALKKAIELELLSKEKIAAAERAARLEAEEEVQRHRSELESKHQALAVEKDLAHEDALKRAAEEHKALLNQREAEASAEKARLESEKKTIRAQMMMKKAMLSRSTKKEREKAEALAKDAERIANEAREEAKLRIDEAEKRQVESEIASKEKIAAAELAARLDAEEKVERHRAELELKMKAQEDEHASVLSQVQNDKDLAVEVANKKLEEEKAMLLENRRAEKEAEKASIESERAAVQAAMMMKKAMFSRAGFKDREALKKKAEEAEKLAEEAKLLAEQTKADAEQRQRDLERISLEKIEAAQIAANKEAEANRIEAERLKSEMSSLTVKHNRDLENATRVAHERLLEENVAYREQQEAAENRHKANVALVKGKELVSTLFQQAEHNIITDAVKNELKVAKDDVHQLEAQAKRFKRIADEKEIGLEEAVASSAAAMKSEERLKEEMERKLKEQKAFLLNSAREKLDKELGEQKTFLLNSAREKLDKELGEQKTFLLNSARDEKNSLEASLHEKFDFELKLKEKHLHERLLEENVAYREQQEAVENRHKANVALVKGKELVSTLFQQAEHNIITDAVKNELKVAKDDVHQLEAQAKRFKRIADEKEIGLEEAVASSAAAIKSEERLKEEMERKLKEQKAFLLNSAREKLDKELGEQKTFLLNSARDEKSSLEEKFDFELKLKEKHLMEELFEEKKRSSVAQSELSAKFDVLQASLDDVTRQKQEQAMKSTQRLIGMMTGKALHSTFQAWVGFVRERRQTKKQHEQAMKRAQKMIHMMHGKALTTTFMAWRIFARDQREDREKRERFDQQLQMRIAAKDEELKLSLKSAVENAEARAAQTLKTLERKQREEERARRSKERADKEEADGKTRMVLAQNKAESLIQRAMLGRAGTVEKQRMKKEVQSARSDMEELRLELDRVAEIADEKARRLAIAEAEAREAVKMNRQQQQDLKKELLEAQHMTEVAKMKATESLLGERKAHTEALESARAEMGAKFEMLQGNLDEVIRAKQELAMRNSQKMIRMMKGNTLSGAFVSWVRFTEESKILKAKRQQALRNTQKMIGISEEKILGTTFIAWRMWTKEVVDERERAERFAETLQKEARLALERTQMKVLDTEKAAAEKLKALEDEYKESVLLTQREAKEAVDKMQFEREVAEEEAQKLQEEQKARYSEELERQKREHEKSLETARSQLEESFEATLQEITSAKDFAAQEALLKKDAEYRAILQQKEADATFAETVMKQTLTKNKAENLLKRAMSARANSLQQKKLKEQSQEAERAVELANLAVAKTKREAEDRLKAVEVAAQERLAAAVRQAEVKAEEMLQLSLHKSKVESEALLRKQLADREVAEGKMRMGLAQSKAEVLVQRVLVQRVGKLEKARMEKEVEEAKMEVERVNQSYSEAVQVASNKAKLLEQASKEAALAVKAEEDARISAEKQAEELKLEVEKKDQEFREGLETARSEFKTEAETKIEKAKNEANENLKKRRRSFDGKLQIGLEAMNVARVETEELKRKLEELGAEKERQMRAAEEKLAEERRRLEKERQMELERVSEEMKGDHEREMGRIIYDRERKQNEALDTLQQEHEQRMEHQRAEIALRTAQQKEELSRFKAQELMKRVMIAKSGNENVEQIKKDYDRALNEMEELGKEVKRTKQEAGEELKRLREAKKEAEEAASAELESLKSEGAEKMKNLMSLHELELGSVRKENEVAAAEAVDSAKKEVESRMKMEMDKKESERALKHANMLMKRAMLNKANKLEQMKMLETARLAEQEYRKKLKVTEESRKELEFAVKEAKRTADESIARDRALNETNLKHAIETIEERHRSSLEEVQRQNEAVAKRALETAKVEAQSRLDAEVFVMQAGNAKTRAEALLRRFLMGKKKGMEMERLKREVMIAEQDMKDKLKQAEEAKVNVELQSQAAKVAADQQLKAENEIAAKKIKILEIKAEEERKVFEKRLSDSVKEASEATRREVEGKLAESIAVERAAAARVRANMLMKRAMSSWQKDGEVKNAKVEAAQAQIDLDREVQKMEQAKIEQEKKVTERIAAVEKKVAAGEMLLKSQQNEANVELERVRAEHAKELASSRKETEAAKLKSDENEGKYMEISRQEAEAKEELAKASELLTEAKKKEVIEKGRRGEALRKILRLSAKAAVGDVRDEDNKKAVAKEIRRLAKAKQNLQTNGDKAAAVITMLQGNVQEALGAAEMAKVDLAKQLAEKEESAAKALQAEKKTIRVQHDMQLARLKDELEIEQASQSEYERKIEEAAEAAREESAARLKEAKEAEKKVWEKKQMKLKEEVDAKLMVMSATHEAAMLRKHQEVEAAAKELSETRLEEMLERTKMESGFVEEKKKWSEELEGIKKEKFLIIEKIKEVEEAAEAAVKEHANKSLEVETLNKIHLEQQNKLWSEKLAGVEEESKRIRAGAEKEVRVMENKLVTLEEEAEARLVKIRAENDLELKRMHIETQKAHEESMIAEAVRNEAQIELVKLDMGMKIKSSNATNAEELDAARHHLKEARSNALRFAEEARAAHEDELMAQMEENQTKMRAMEIDNSLKIEHAKTLAEKMHGQQLKAALDEYEKKAKVTKELIIAKERKTRDLEEEKKEVERIKLEAEASKKIVLAARKSIGKLIRRAGKESGKDEEVARLKSELDRLESEAEGDEKRREVEQQRMLDKEKQVLKLHEKVEAAEVAKLEAETKLAKAREEVEVDVRERVEAAGVAQKIIEDEISKDRELGEEDRREEERELKAKIDLVKAEEANAMRRLEMAEDDVRDVVEKVKEVGEEKEELKLIEIELKAVKKIADTTRRVVEEKGLEVRKLGVGLRNKRRSSFSKFMESKSSKLRLDEAGLISGRASPVNKDKDFIKEQQAVWKKKAADVEMVFEAKMEKMKKEMSDLMNGKLREKEKEMEEKLNLEQAQAQAAVLQREDSTKSSAREDGRKRLGKMIQRAAWEKGKDDEVIGLLNQKESFEKETERMKAAVSESNLQVRKLMSEMERREREKEKQIEEVKCLMKLEKGRWVEARKVEEVEKMRGELMAEHQREVAAAMEGLNGLKNKHDQRARGLELAEADAERRRLELERKEEDVIMLERQLNSEIGLNEMKRKEIEMRLLTGKAELTEKTMQLEEELKKVDDLTLIADSVIEKKMAAEMRVAEAKTAVADDIVDESVGLENRQILAEAEKLTEMFADASKERRDVESRLELVGEEEEVLVGERERYEGQIESAEKRLKEVQDMLEGVRGDEEENGKVVSALRERVIIEEGKVLTAMSSQQAIVADIEARHAEVVTLMREEEDKRERERVAESKAMEALHASELARVKEEAKIAETRRKDALRLQLAEKEQEAEEASRNLKRKEGEVTHFKVLGRVAGVAVVDAVGSSIANFTKEKLVRNLQMRLKGVEEELKRKEIEKVRAEEDARIRVDEVNLLRNKTKIELEEKRILVERKVREAKEKELSDVRDGAREMVEGSRKEVDHLKELLMEKTKKIEELMMGKEQVEAREERLLASNELASEDISDVISSVVKQEVMQIKGFFDKEIEERKREAEESKEALKNAIEEVRQMQLVERQHHKRWLESGHGVEVGEGGEGGEDFGFGDDEEEVKILKEKEEKWRVARNDLVAAESDTIVASGKVEMMGGGRAGREVVEEAKLDQEIAEAKEVEARKRALALEKGAEDAKISVISRQASLMAFEKAVEVVDAATGMSRQGSWAAGVGFGFGFGSVGVGAGTSMSQQSSRVSRVGLGLGTHASSLATVGVGGGGVGVGGGVDVVEQATADLKELKILREELAKLKHDNEAQKAERKKAERKADQVREKLEEISLEQAVLGSAINARKAGDDRLELAKTELSEVTITQASPVKKREVEVAREVGLDPLRDNWMQKLDDKMDQVATTLSEGTRVREDRVRGEELEMQLAAAGRTQREELERQLAEVKRREAERDSRIASMERNAIEQQRMNIDLRNVVAQQEQQGRKESVREEDVMNDELSAVSARLKELEEERIEKQRADAERKKRQEEEREEERRRRAAEEMEFARRREEERAEFEAELRARREDDESARRERVEEEEAKKRRLIEEARERDEMKRKAEEDDRRSEIEKARVDALLKRKREEEEVERKRAEGAEAEELRREAEEERRRRRENDSRPFWQ</sequence>
<feature type="coiled-coil region" evidence="1">
    <location>
        <begin position="4052"/>
        <end position="4091"/>
    </location>
</feature>
<feature type="coiled-coil region" evidence="1">
    <location>
        <begin position="2347"/>
        <end position="2437"/>
    </location>
</feature>
<feature type="compositionally biased region" description="Basic and acidic residues" evidence="2">
    <location>
        <begin position="1293"/>
        <end position="1322"/>
    </location>
</feature>
<reference evidence="4" key="1">
    <citation type="journal article" date="2023" name="Commun. Biol.">
        <title>Genome analysis of Parmales, the sister group of diatoms, reveals the evolutionary specialization of diatoms from phago-mixotrophs to photoautotrophs.</title>
        <authorList>
            <person name="Ban H."/>
            <person name="Sato S."/>
            <person name="Yoshikawa S."/>
            <person name="Yamada K."/>
            <person name="Nakamura Y."/>
            <person name="Ichinomiya M."/>
            <person name="Sato N."/>
            <person name="Blanc-Mathieu R."/>
            <person name="Endo H."/>
            <person name="Kuwata A."/>
            <person name="Ogata H."/>
        </authorList>
    </citation>
    <scope>NUCLEOTIDE SEQUENCE [LARGE SCALE GENOMIC DNA]</scope>
</reference>
<feature type="coiled-coil region" evidence="1">
    <location>
        <begin position="2880"/>
        <end position="2925"/>
    </location>
</feature>
<proteinExistence type="predicted"/>
<evidence type="ECO:0000256" key="2">
    <source>
        <dbReference type="SAM" id="MobiDB-lite"/>
    </source>
</evidence>
<feature type="non-terminal residue" evidence="3">
    <location>
        <position position="1"/>
    </location>
</feature>
<feature type="coiled-coil region" evidence="1">
    <location>
        <begin position="3674"/>
        <end position="3704"/>
    </location>
</feature>
<accession>A0A9W7DVJ4</accession>
<feature type="coiled-coil region" evidence="1">
    <location>
        <begin position="1561"/>
        <end position="1731"/>
    </location>
</feature>
<dbReference type="EMBL" id="BLQM01000052">
    <property type="protein sequence ID" value="GMH56552.1"/>
    <property type="molecule type" value="Genomic_DNA"/>
</dbReference>
<evidence type="ECO:0000256" key="1">
    <source>
        <dbReference type="SAM" id="Coils"/>
    </source>
</evidence>
<feature type="region of interest" description="Disordered" evidence="2">
    <location>
        <begin position="1293"/>
        <end position="1323"/>
    </location>
</feature>
<feature type="coiled-coil region" evidence="1">
    <location>
        <begin position="1758"/>
        <end position="1821"/>
    </location>
</feature>
<feature type="coiled-coil region" evidence="1">
    <location>
        <begin position="3455"/>
        <end position="3497"/>
    </location>
</feature>
<feature type="coiled-coil region" evidence="1">
    <location>
        <begin position="527"/>
        <end position="593"/>
    </location>
</feature>
<feature type="coiled-coil region" evidence="1">
    <location>
        <begin position="2024"/>
        <end position="2062"/>
    </location>
</feature>
<feature type="coiled-coil region" evidence="1">
    <location>
        <begin position="3529"/>
        <end position="3592"/>
    </location>
</feature>
<dbReference type="Proteomes" id="UP001162640">
    <property type="component" value="Unassembled WGS sequence"/>
</dbReference>
<evidence type="ECO:0000313" key="4">
    <source>
        <dbReference type="Proteomes" id="UP001162640"/>
    </source>
</evidence>
<feature type="region of interest" description="Disordered" evidence="2">
    <location>
        <begin position="4100"/>
        <end position="4284"/>
    </location>
</feature>
<feature type="compositionally biased region" description="Basic and acidic residues" evidence="2">
    <location>
        <begin position="4107"/>
        <end position="4117"/>
    </location>
</feature>
<organism evidence="3 4">
    <name type="scientific">Triparma laevis f. inornata</name>
    <dbReference type="NCBI Taxonomy" id="1714386"/>
    <lineage>
        <taxon>Eukaryota</taxon>
        <taxon>Sar</taxon>
        <taxon>Stramenopiles</taxon>
        <taxon>Ochrophyta</taxon>
        <taxon>Bolidophyceae</taxon>
        <taxon>Parmales</taxon>
        <taxon>Triparmaceae</taxon>
        <taxon>Triparma</taxon>
    </lineage>
</organism>
<keyword evidence="1" id="KW-0175">Coiled coil</keyword>
<gene>
    <name evidence="3" type="ORF">TL16_g02157</name>
</gene>
<feature type="coiled-coil region" evidence="1">
    <location>
        <begin position="3313"/>
        <end position="3382"/>
    </location>
</feature>
<feature type="coiled-coil region" evidence="1">
    <location>
        <begin position="2148"/>
        <end position="2179"/>
    </location>
</feature>
<feature type="coiled-coil region" evidence="1">
    <location>
        <begin position="3038"/>
        <end position="3068"/>
    </location>
</feature>
<feature type="coiled-coil region" evidence="1">
    <location>
        <begin position="2507"/>
        <end position="2581"/>
    </location>
</feature>
<feature type="coiled-coil region" evidence="1">
    <location>
        <begin position="3121"/>
        <end position="3275"/>
    </location>
</feature>
<feature type="coiled-coil region" evidence="1">
    <location>
        <begin position="1402"/>
        <end position="1429"/>
    </location>
</feature>
<feature type="coiled-coil region" evidence="1">
    <location>
        <begin position="710"/>
        <end position="776"/>
    </location>
</feature>
<feature type="coiled-coil region" evidence="1">
    <location>
        <begin position="3909"/>
        <end position="3960"/>
    </location>
</feature>
<feature type="coiled-coil region" evidence="1">
    <location>
        <begin position="2206"/>
        <end position="2268"/>
    </location>
</feature>
<feature type="region of interest" description="Disordered" evidence="2">
    <location>
        <begin position="979"/>
        <end position="1003"/>
    </location>
</feature>
<name>A0A9W7DVJ4_9STRA</name>
<protein>
    <submittedName>
        <fullName evidence="3">Uncharacterized protein</fullName>
    </submittedName>
</protein>
<feature type="region of interest" description="Disordered" evidence="2">
    <location>
        <begin position="234"/>
        <end position="255"/>
    </location>
</feature>
<feature type="coiled-coil region" evidence="1">
    <location>
        <begin position="1031"/>
        <end position="1086"/>
    </location>
</feature>
<feature type="coiled-coil region" evidence="1">
    <location>
        <begin position="1914"/>
        <end position="1974"/>
    </location>
</feature>